<dbReference type="EMBL" id="HBUF01129935">
    <property type="protein sequence ID" value="CAG6643951.1"/>
    <property type="molecule type" value="Transcribed_RNA"/>
</dbReference>
<reference evidence="2" key="1">
    <citation type="submission" date="2021-05" db="EMBL/GenBank/DDBJ databases">
        <authorList>
            <person name="Alioto T."/>
            <person name="Alioto T."/>
            <person name="Gomez Garrido J."/>
        </authorList>
    </citation>
    <scope>NUCLEOTIDE SEQUENCE</scope>
</reference>
<dbReference type="GO" id="GO:0003677">
    <property type="term" value="F:DNA binding"/>
    <property type="evidence" value="ECO:0007669"/>
    <property type="project" value="InterPro"/>
</dbReference>
<name>A0A8D8R586_9HEMI</name>
<feature type="compositionally biased region" description="Acidic residues" evidence="1">
    <location>
        <begin position="217"/>
        <end position="228"/>
    </location>
</feature>
<dbReference type="PANTHER" id="PTHR33480:SF1">
    <property type="entry name" value="TYR RECOMBINASE DOMAIN-CONTAINING PROTEIN"/>
    <property type="match status" value="1"/>
</dbReference>
<feature type="compositionally biased region" description="Basic and acidic residues" evidence="1">
    <location>
        <begin position="199"/>
        <end position="216"/>
    </location>
</feature>
<dbReference type="AlphaFoldDB" id="A0A8D8R586"/>
<protein>
    <submittedName>
        <fullName evidence="2">Uncharacterized protein</fullName>
    </submittedName>
</protein>
<dbReference type="InterPro" id="IPR011010">
    <property type="entry name" value="DNA_brk_join_enz"/>
</dbReference>
<dbReference type="PANTHER" id="PTHR33480">
    <property type="entry name" value="SET DOMAIN-CONTAINING PROTEIN-RELATED"/>
    <property type="match status" value="1"/>
</dbReference>
<evidence type="ECO:0000256" key="1">
    <source>
        <dbReference type="SAM" id="MobiDB-lite"/>
    </source>
</evidence>
<proteinExistence type="predicted"/>
<evidence type="ECO:0000313" key="2">
    <source>
        <dbReference type="EMBL" id="CAG6643951.1"/>
    </source>
</evidence>
<sequence>MPDTVACYLLVFNFKRLREIQSLTLSCYRKKHSVKSNDDSDNNMERLELEGKCNNTTYLLLEPTVVKMIDTIINLRLDASVREDNPYVFASIDGTVIDLNKSLKKYATDCIAEQPKLLRSTKIRKALASSTQNMNLTTEDKRVLSRFLGHSLATHEKHCNVTDPVIHVTHVSKLLSAVVQNKKKEYVGRSLFNIGPSSRQEESEKKGAEEESAKNDADEEESSCVESE</sequence>
<accession>A0A8D8R586</accession>
<dbReference type="EMBL" id="HBUF01129934">
    <property type="protein sequence ID" value="CAG6643950.1"/>
    <property type="molecule type" value="Transcribed_RNA"/>
</dbReference>
<organism evidence="2">
    <name type="scientific">Cacopsylla melanoneura</name>
    <dbReference type="NCBI Taxonomy" id="428564"/>
    <lineage>
        <taxon>Eukaryota</taxon>
        <taxon>Metazoa</taxon>
        <taxon>Ecdysozoa</taxon>
        <taxon>Arthropoda</taxon>
        <taxon>Hexapoda</taxon>
        <taxon>Insecta</taxon>
        <taxon>Pterygota</taxon>
        <taxon>Neoptera</taxon>
        <taxon>Paraneoptera</taxon>
        <taxon>Hemiptera</taxon>
        <taxon>Sternorrhyncha</taxon>
        <taxon>Psylloidea</taxon>
        <taxon>Psyllidae</taxon>
        <taxon>Psyllinae</taxon>
        <taxon>Cacopsylla</taxon>
    </lineage>
</organism>
<dbReference type="SUPFAM" id="SSF56349">
    <property type="entry name" value="DNA breaking-rejoining enzymes"/>
    <property type="match status" value="1"/>
</dbReference>
<feature type="region of interest" description="Disordered" evidence="1">
    <location>
        <begin position="190"/>
        <end position="228"/>
    </location>
</feature>